<gene>
    <name evidence="4" type="primary">syd</name>
    <name evidence="5" type="ORF">SAMN05216516_102350</name>
</gene>
<comment type="subcellular location">
    <subcellularLocation>
        <location evidence="4">Cell inner membrane</location>
        <topology evidence="4">Peripheral membrane protein</topology>
        <orientation evidence="4">Cytoplasmic side</orientation>
    </subcellularLocation>
    <text evidence="4">Loosely associated with the cytoplasmic side of the inner membrane, probably via SecY.</text>
</comment>
<evidence type="ECO:0000313" key="6">
    <source>
        <dbReference type="Proteomes" id="UP000242222"/>
    </source>
</evidence>
<dbReference type="STRING" id="1367852.SAMN05216516_102350"/>
<dbReference type="InterPro" id="IPR038228">
    <property type="entry name" value="Syd_sf"/>
</dbReference>
<dbReference type="OrthoDB" id="5599437at2"/>
<dbReference type="AlphaFoldDB" id="A0A1I4W7M1"/>
<comment type="similarity">
    <text evidence="4">Belongs to the Syd family.</text>
</comment>
<dbReference type="HAMAP" id="MF_01104">
    <property type="entry name" value="Syd"/>
    <property type="match status" value="1"/>
</dbReference>
<dbReference type="Pfam" id="PF07348">
    <property type="entry name" value="Syd"/>
    <property type="match status" value="1"/>
</dbReference>
<keyword evidence="6" id="KW-1185">Reference proteome</keyword>
<dbReference type="EMBL" id="FOVC01000002">
    <property type="protein sequence ID" value="SFN09724.1"/>
    <property type="molecule type" value="Genomic_DNA"/>
</dbReference>
<sequence length="182" mass="20425">MYEDTAQALKNFTTSWCQHWQDTLGHDPLSAELYGIPSPCVIATSGEQVFWQPQPFQPLADLTAVARALDIEIQPSVNAFYTTQFAGEMSARIGDLELQLSQVWSLDDFSRTQENLIGHLLMKRRLKQTPTLFIATTITDLDVISVCNLTGEVISEQLGTKERRKLVDSLPDFLSRLQPVIA</sequence>
<dbReference type="Proteomes" id="UP000242222">
    <property type="component" value="Unassembled WGS sequence"/>
</dbReference>
<reference evidence="6" key="1">
    <citation type="submission" date="2016-10" db="EMBL/GenBank/DDBJ databases">
        <authorList>
            <person name="Varghese N."/>
            <person name="Submissions S."/>
        </authorList>
    </citation>
    <scope>NUCLEOTIDE SEQUENCE [LARGE SCALE GENOMIC DNA]</scope>
    <source>
        <strain evidence="6">N6PO6</strain>
    </source>
</reference>
<dbReference type="CDD" id="cd16323">
    <property type="entry name" value="Syd"/>
    <property type="match status" value="1"/>
</dbReference>
<evidence type="ECO:0000256" key="2">
    <source>
        <dbReference type="ARBA" id="ARBA00022519"/>
    </source>
</evidence>
<organism evidence="5 6">
    <name type="scientific">Izhakiella capsodis</name>
    <dbReference type="NCBI Taxonomy" id="1367852"/>
    <lineage>
        <taxon>Bacteria</taxon>
        <taxon>Pseudomonadati</taxon>
        <taxon>Pseudomonadota</taxon>
        <taxon>Gammaproteobacteria</taxon>
        <taxon>Enterobacterales</taxon>
        <taxon>Erwiniaceae</taxon>
        <taxon>Izhakiella</taxon>
    </lineage>
</organism>
<protein>
    <recommendedName>
        <fullName evidence="4">Protein Syd</fullName>
    </recommendedName>
</protein>
<evidence type="ECO:0000313" key="5">
    <source>
        <dbReference type="EMBL" id="SFN09724.1"/>
    </source>
</evidence>
<evidence type="ECO:0000256" key="1">
    <source>
        <dbReference type="ARBA" id="ARBA00022475"/>
    </source>
</evidence>
<evidence type="ECO:0000256" key="3">
    <source>
        <dbReference type="ARBA" id="ARBA00023136"/>
    </source>
</evidence>
<keyword evidence="2 4" id="KW-0997">Cell inner membrane</keyword>
<keyword evidence="3 4" id="KW-0472">Membrane</keyword>
<evidence type="ECO:0000256" key="4">
    <source>
        <dbReference type="HAMAP-Rule" id="MF_01104"/>
    </source>
</evidence>
<dbReference type="Gene3D" id="3.40.1580.20">
    <property type="entry name" value="Syd protein"/>
    <property type="match status" value="1"/>
</dbReference>
<dbReference type="RefSeq" id="WP_092875811.1">
    <property type="nucleotide sequence ID" value="NZ_FOVC01000002.1"/>
</dbReference>
<dbReference type="NCBIfam" id="NF003439">
    <property type="entry name" value="PRK04968.1"/>
    <property type="match status" value="1"/>
</dbReference>
<comment type="function">
    <text evidence="4">Interacts with the SecY protein in vivo. May bind preferentially to an uncomplexed state of SecY, thus functioning either as a chelating agent for excess SecY in the cell or as a regulatory factor that negatively controls the translocase function.</text>
</comment>
<name>A0A1I4W7M1_9GAMM</name>
<accession>A0A1I4W7M1</accession>
<proteinExistence type="inferred from homology"/>
<dbReference type="GO" id="GO:0009898">
    <property type="term" value="C:cytoplasmic side of plasma membrane"/>
    <property type="evidence" value="ECO:0007669"/>
    <property type="project" value="InterPro"/>
</dbReference>
<dbReference type="InterPro" id="IPR009948">
    <property type="entry name" value="Syd"/>
</dbReference>
<keyword evidence="1 4" id="KW-1003">Cell membrane</keyword>